<name>A0A7G1P3Z1_9ACTN</name>
<gene>
    <name evidence="1" type="ORF">GCM10017557_33860</name>
</gene>
<organism evidence="1 2">
    <name type="scientific">Streptomyces aurantiacus</name>
    <dbReference type="NCBI Taxonomy" id="47760"/>
    <lineage>
        <taxon>Bacteria</taxon>
        <taxon>Bacillati</taxon>
        <taxon>Actinomycetota</taxon>
        <taxon>Actinomycetes</taxon>
        <taxon>Kitasatosporales</taxon>
        <taxon>Streptomycetaceae</taxon>
        <taxon>Streptomyces</taxon>
        <taxon>Streptomyces aurantiacus group</taxon>
    </lineage>
</organism>
<dbReference type="KEGG" id="sgm:GCM10017557_33860"/>
<evidence type="ECO:0000313" key="1">
    <source>
        <dbReference type="EMBL" id="BCL28527.1"/>
    </source>
</evidence>
<dbReference type="EMBL" id="AP023440">
    <property type="protein sequence ID" value="BCL28527.1"/>
    <property type="molecule type" value="Genomic_DNA"/>
</dbReference>
<sequence>MIMSYTIEITRRIVSYRARAGVTPTGGRYGGAWMDGDFRTIEGPFTTCETYDEYDAQGWEGDMLSWAVDKIDRTGVTEPSVYPISDAVPEHAWLSGRYDDPYEGDSKVTETSVRLTGDWSPQQRAEVFRAATRI</sequence>
<protein>
    <submittedName>
        <fullName evidence="1">Uncharacterized protein</fullName>
    </submittedName>
</protein>
<accession>A0A7G1P3Z1</accession>
<evidence type="ECO:0000313" key="2">
    <source>
        <dbReference type="Proteomes" id="UP000516444"/>
    </source>
</evidence>
<keyword evidence="2" id="KW-1185">Reference proteome</keyword>
<proteinExistence type="predicted"/>
<dbReference type="Proteomes" id="UP000516444">
    <property type="component" value="Chromosome"/>
</dbReference>
<reference evidence="1 2" key="1">
    <citation type="journal article" date="2014" name="Int. J. Syst. Evol. Microbiol.">
        <title>Complete genome sequence of Corynebacterium casei LMG S-19264T (=DSM 44701T), isolated from a smear-ripened cheese.</title>
        <authorList>
            <consortium name="US DOE Joint Genome Institute (JGI-PGF)"/>
            <person name="Walter F."/>
            <person name="Albersmeier A."/>
            <person name="Kalinowski J."/>
            <person name="Ruckert C."/>
        </authorList>
    </citation>
    <scope>NUCLEOTIDE SEQUENCE [LARGE SCALE GENOMIC DNA]</scope>
    <source>
        <strain evidence="1 2">JCM 4677</strain>
    </source>
</reference>
<dbReference type="AlphaFoldDB" id="A0A7G1P3Z1"/>